<evidence type="ECO:0000256" key="12">
    <source>
        <dbReference type="RuleBase" id="RU361193"/>
    </source>
</evidence>
<keyword evidence="7 11" id="KW-1015">Disulfide bond</keyword>
<dbReference type="PANTHER" id="PTHR11742:SF55">
    <property type="entry name" value="ENDOPLASMIC RETICULUM MANNOSYL-OLIGOSACCHARIDE 1,2-ALPHA-MANNOSIDASE"/>
    <property type="match status" value="1"/>
</dbReference>
<dbReference type="InterPro" id="IPR050749">
    <property type="entry name" value="Glycosyl_Hydrolase_47"/>
</dbReference>
<dbReference type="AlphaFoldDB" id="A0AAV5A7M1"/>
<organism evidence="13 14">
    <name type="scientific">Clathrus columnatus</name>
    <dbReference type="NCBI Taxonomy" id="1419009"/>
    <lineage>
        <taxon>Eukaryota</taxon>
        <taxon>Fungi</taxon>
        <taxon>Dikarya</taxon>
        <taxon>Basidiomycota</taxon>
        <taxon>Agaricomycotina</taxon>
        <taxon>Agaricomycetes</taxon>
        <taxon>Phallomycetidae</taxon>
        <taxon>Phallales</taxon>
        <taxon>Clathraceae</taxon>
        <taxon>Clathrus</taxon>
    </lineage>
</organism>
<keyword evidence="12" id="KW-0326">Glycosidase</keyword>
<evidence type="ECO:0000256" key="6">
    <source>
        <dbReference type="ARBA" id="ARBA00022837"/>
    </source>
</evidence>
<evidence type="ECO:0000313" key="14">
    <source>
        <dbReference type="Proteomes" id="UP001050691"/>
    </source>
</evidence>
<evidence type="ECO:0000256" key="3">
    <source>
        <dbReference type="ARBA" id="ARBA00007658"/>
    </source>
</evidence>
<dbReference type="Pfam" id="PF01532">
    <property type="entry name" value="Glyco_hydro_47"/>
    <property type="match status" value="1"/>
</dbReference>
<evidence type="ECO:0000256" key="11">
    <source>
        <dbReference type="PIRSR" id="PIRSR601382-3"/>
    </source>
</evidence>
<evidence type="ECO:0000256" key="9">
    <source>
        <dbReference type="ARBA" id="ARBA00048605"/>
    </source>
</evidence>
<name>A0AAV5A7M1_9AGAM</name>
<dbReference type="PRINTS" id="PR00747">
    <property type="entry name" value="GLYHDRLASE47"/>
</dbReference>
<keyword evidence="6 10" id="KW-0106">Calcium</keyword>
<dbReference type="EC" id="3.2.1.-" evidence="12"/>
<feature type="binding site" evidence="10">
    <location>
        <position position="538"/>
    </location>
    <ligand>
        <name>Ca(2+)</name>
        <dbReference type="ChEBI" id="CHEBI:29108"/>
    </ligand>
</feature>
<dbReference type="GO" id="GO:0004571">
    <property type="term" value="F:mannosyl-oligosaccharide 1,2-alpha-mannosidase activity"/>
    <property type="evidence" value="ECO:0007669"/>
    <property type="project" value="UniProtKB-EC"/>
</dbReference>
<evidence type="ECO:0000256" key="4">
    <source>
        <dbReference type="ARBA" id="ARBA00022723"/>
    </source>
</evidence>
<gene>
    <name evidence="13" type="ORF">Clacol_002106</name>
</gene>
<dbReference type="InterPro" id="IPR012341">
    <property type="entry name" value="6hp_glycosidase-like_sf"/>
</dbReference>
<sequence length="560" mass="63788">MLLALTRTSYPGVKRLPWLSQQGTLLPFTPNYQLSPKFYLDEPKPPNWSYRQQAVKEAFIHAYRAYEEHAFPADEYYPIAGTGRQNFNGWGVTIVDSMDTMHLMGLDEEFDRAVQYVSTMTFDLAEESYAHFFETVIRYLGGLLSAYALSKDPILLKKADELGTKLLPAFNTKTGLPARVVNTRTGRSGESPVLLAEIGSCQLEYRYLAHLTGKAIYYEVVERVNIILRDTQGLNNNSLWASHWETANARQTTSKAKSDWSILNHISRLAHGLIVHNTCKQDKRNQDLDAMQGAIKNLVYLSPTRNLLYVTDIQNNMPSRKFEHLSCFFPGLLTLGSAFFEKDITVSESNTQLHRWVAEGIAYSCWVMYGESATGMGPDEAQFIGPTSVSVPTGRLPNDLWINHLEDWEAKGANGKPPGVSPLSPLILPGLFGKQRDYFSRSSRNFMRPETVESMYLMWKTTGDEIWRERGWEIFKALERNCRLHAGYASVVNVDMPNSVVNNLDDMPSFSLAETWKYLYLLFSPEDTISLDNWVFNTEAHPLPVFDWTEEEITKYRILS</sequence>
<evidence type="ECO:0000256" key="2">
    <source>
        <dbReference type="ARBA" id="ARBA00004922"/>
    </source>
</evidence>
<evidence type="ECO:0000313" key="13">
    <source>
        <dbReference type="EMBL" id="GJJ07900.1"/>
    </source>
</evidence>
<dbReference type="Proteomes" id="UP001050691">
    <property type="component" value="Unassembled WGS sequence"/>
</dbReference>
<dbReference type="InterPro" id="IPR001382">
    <property type="entry name" value="Glyco_hydro_47"/>
</dbReference>
<comment type="catalytic activity">
    <reaction evidence="9">
        <text>N(4)-(alpha-D-Man-(1-&gt;2)-alpha-D-Man-(1-&gt;2)-alpha-D-Man-(1-&gt;3)-[alpha-D-Man-(1-&gt;2)-alpha-D-Man-(1-&gt;3)-[alpha-D-Man-(1-&gt;2)-alpha-D-Man-(1-&gt;6)]-alpha-D-Man-(1-&gt;6)]-beta-D-Man-(1-&gt;4)-beta-D-GlcNAc-(1-&gt;4)-beta-D-GlcNAc)-L-asparaginyl-[protein] (N-glucan mannose isomer 9A1,2,3B1,2,3) + 4 H2O = N(4)-(alpha-D-Man-(1-&gt;3)-[alpha-D-Man-(1-&gt;3)-[alpha-D-Man-(1-&gt;6)]-alpha-D-Man-(1-&gt;6)]-beta-D-Man-(1-&gt;4)-beta-D-GlcNAc-(1-&gt;4)-beta-D-GlcNAc)-L-asparaginyl-[protein] (N-glucan mannose isomer 5A1,2) + 4 beta-D-mannose</text>
        <dbReference type="Rhea" id="RHEA:56008"/>
        <dbReference type="Rhea" id="RHEA-COMP:14356"/>
        <dbReference type="Rhea" id="RHEA-COMP:14367"/>
        <dbReference type="ChEBI" id="CHEBI:15377"/>
        <dbReference type="ChEBI" id="CHEBI:28563"/>
        <dbReference type="ChEBI" id="CHEBI:59087"/>
        <dbReference type="ChEBI" id="CHEBI:139493"/>
        <dbReference type="EC" id="3.2.1.113"/>
    </reaction>
</comment>
<keyword evidence="4 10" id="KW-0479">Metal-binding</keyword>
<protein>
    <recommendedName>
        <fullName evidence="12">alpha-1,2-Mannosidase</fullName>
        <ecNumber evidence="12">3.2.1.-</ecNumber>
    </recommendedName>
</protein>
<dbReference type="Gene3D" id="1.50.10.10">
    <property type="match status" value="1"/>
</dbReference>
<evidence type="ECO:0000256" key="5">
    <source>
        <dbReference type="ARBA" id="ARBA00022801"/>
    </source>
</evidence>
<dbReference type="PANTHER" id="PTHR11742">
    <property type="entry name" value="MANNOSYL-OLIGOSACCHARIDE ALPHA-1,2-MANNOSIDASE-RELATED"/>
    <property type="match status" value="1"/>
</dbReference>
<comment type="catalytic activity">
    <reaction evidence="8">
        <text>N(4)-(alpha-D-Man-(1-&gt;2)-alpha-D-Man-(1-&gt;2)-alpha-D-Man-(1-&gt;3)-[alpha-D-Man-(1-&gt;3)-[alpha-D-Man-(1-&gt;2)-alpha-D-Man-(1-&gt;6)]-alpha-D-Man-(1-&gt;6)]-beta-D-Man-(1-&gt;4)-beta-D-GlcNAc-(1-&gt;4)-beta-D-GlcNAc)-L-asparaginyl-[protein] (N-glucan mannose isomer 8A1,2,3B1,3) + 3 H2O = N(4)-(alpha-D-Man-(1-&gt;3)-[alpha-D-Man-(1-&gt;3)-[alpha-D-Man-(1-&gt;6)]-alpha-D-Man-(1-&gt;6)]-beta-D-Man-(1-&gt;4)-beta-D-GlcNAc-(1-&gt;4)-beta-D-GlcNAc)-L-asparaginyl-[protein] (N-glucan mannose isomer 5A1,2) + 3 beta-D-mannose</text>
        <dbReference type="Rhea" id="RHEA:56028"/>
        <dbReference type="Rhea" id="RHEA-COMP:14358"/>
        <dbReference type="Rhea" id="RHEA-COMP:14367"/>
        <dbReference type="ChEBI" id="CHEBI:15377"/>
        <dbReference type="ChEBI" id="CHEBI:28563"/>
        <dbReference type="ChEBI" id="CHEBI:59087"/>
        <dbReference type="ChEBI" id="CHEBI:60628"/>
        <dbReference type="EC" id="3.2.1.113"/>
    </reaction>
</comment>
<evidence type="ECO:0000256" key="7">
    <source>
        <dbReference type="ARBA" id="ARBA00023157"/>
    </source>
</evidence>
<comment type="caution">
    <text evidence="13">The sequence shown here is derived from an EMBL/GenBank/DDBJ whole genome shotgun (WGS) entry which is preliminary data.</text>
</comment>
<dbReference type="GO" id="GO:0005975">
    <property type="term" value="P:carbohydrate metabolic process"/>
    <property type="evidence" value="ECO:0007669"/>
    <property type="project" value="InterPro"/>
</dbReference>
<dbReference type="GO" id="GO:0005509">
    <property type="term" value="F:calcium ion binding"/>
    <property type="evidence" value="ECO:0007669"/>
    <property type="project" value="InterPro"/>
</dbReference>
<comment type="pathway">
    <text evidence="2">Protein modification; protein glycosylation.</text>
</comment>
<comment type="similarity">
    <text evidence="3 12">Belongs to the glycosyl hydrolase 47 family.</text>
</comment>
<dbReference type="GO" id="GO:0036503">
    <property type="term" value="P:ERAD pathway"/>
    <property type="evidence" value="ECO:0007669"/>
    <property type="project" value="UniProtKB-ARBA"/>
</dbReference>
<dbReference type="GO" id="GO:0016020">
    <property type="term" value="C:membrane"/>
    <property type="evidence" value="ECO:0007669"/>
    <property type="project" value="InterPro"/>
</dbReference>
<feature type="disulfide bond" evidence="11">
    <location>
        <begin position="327"/>
        <end position="365"/>
    </location>
</feature>
<evidence type="ECO:0000256" key="1">
    <source>
        <dbReference type="ARBA" id="ARBA00001913"/>
    </source>
</evidence>
<accession>A0AAV5A7M1</accession>
<keyword evidence="14" id="KW-1185">Reference proteome</keyword>
<evidence type="ECO:0000256" key="8">
    <source>
        <dbReference type="ARBA" id="ARBA00047669"/>
    </source>
</evidence>
<dbReference type="SUPFAM" id="SSF48225">
    <property type="entry name" value="Seven-hairpin glycosidases"/>
    <property type="match status" value="1"/>
</dbReference>
<dbReference type="InterPro" id="IPR036026">
    <property type="entry name" value="Seven-hairpin_glycosidases"/>
</dbReference>
<dbReference type="EMBL" id="BPWL01000002">
    <property type="protein sequence ID" value="GJJ07900.1"/>
    <property type="molecule type" value="Genomic_DNA"/>
</dbReference>
<evidence type="ECO:0000256" key="10">
    <source>
        <dbReference type="PIRSR" id="PIRSR601382-2"/>
    </source>
</evidence>
<comment type="cofactor">
    <cofactor evidence="1 10">
        <name>Ca(2+)</name>
        <dbReference type="ChEBI" id="CHEBI:29108"/>
    </cofactor>
</comment>
<dbReference type="GO" id="GO:0005783">
    <property type="term" value="C:endoplasmic reticulum"/>
    <property type="evidence" value="ECO:0007669"/>
    <property type="project" value="TreeGrafter"/>
</dbReference>
<keyword evidence="5 12" id="KW-0378">Hydrolase</keyword>
<reference evidence="13" key="1">
    <citation type="submission" date="2021-10" db="EMBL/GenBank/DDBJ databases">
        <title>De novo Genome Assembly of Clathrus columnatus (Basidiomycota, Fungi) Using Illumina and Nanopore Sequence Data.</title>
        <authorList>
            <person name="Ogiso-Tanaka E."/>
            <person name="Itagaki H."/>
            <person name="Hosoya T."/>
            <person name="Hosaka K."/>
        </authorList>
    </citation>
    <scope>NUCLEOTIDE SEQUENCE</scope>
    <source>
        <strain evidence="13">MO-923</strain>
    </source>
</reference>
<proteinExistence type="inferred from homology"/>